<sequence length="205" mass="23455">MEHTKNTNANEGIRSRTTVFYDECFPNAEVLAMILTHKNHTIVNSWGKDCYDVGYSTLIGNGHVLHASHLRSNYKSYASKTSWKYPEKEVFAARTEYLWEDLGALNLALGGTSNLTEYARLKETHGSESYKVKSKLSKVGRATFCCHLHDENEIYEQLILSSVNLPMREKQKTLNVLYEDCGIPLNQYQNSSFSWKEWAQSRCGL</sequence>
<proteinExistence type="predicted"/>
<evidence type="ECO:0000313" key="1">
    <source>
        <dbReference type="EMBL" id="CAD8424630.1"/>
    </source>
</evidence>
<reference evidence="1" key="1">
    <citation type="submission" date="2021-01" db="EMBL/GenBank/DDBJ databases">
        <authorList>
            <person name="Corre E."/>
            <person name="Pelletier E."/>
            <person name="Niang G."/>
            <person name="Scheremetjew M."/>
            <person name="Finn R."/>
            <person name="Kale V."/>
            <person name="Holt S."/>
            <person name="Cochrane G."/>
            <person name="Meng A."/>
            <person name="Brown T."/>
            <person name="Cohen L."/>
        </authorList>
    </citation>
    <scope>NUCLEOTIDE SEQUENCE</scope>
    <source>
        <strain evidence="1">CCAP1064/1</strain>
    </source>
</reference>
<organism evidence="1">
    <name type="scientific">Proboscia inermis</name>
    <dbReference type="NCBI Taxonomy" id="420281"/>
    <lineage>
        <taxon>Eukaryota</taxon>
        <taxon>Sar</taxon>
        <taxon>Stramenopiles</taxon>
        <taxon>Ochrophyta</taxon>
        <taxon>Bacillariophyta</taxon>
        <taxon>Coscinodiscophyceae</taxon>
        <taxon>Rhizosoleniophycidae</taxon>
        <taxon>Rhizosoleniales</taxon>
        <taxon>Rhizosoleniaceae</taxon>
        <taxon>Proboscia</taxon>
    </lineage>
</organism>
<accession>A0A7S0GHJ8</accession>
<name>A0A7S0GHJ8_9STRA</name>
<gene>
    <name evidence="1" type="ORF">PINE0816_LOCUS20790</name>
</gene>
<dbReference type="AlphaFoldDB" id="A0A7S0GHJ8"/>
<protein>
    <submittedName>
        <fullName evidence="1">Uncharacterized protein</fullName>
    </submittedName>
</protein>
<dbReference type="EMBL" id="HBEL01044658">
    <property type="protein sequence ID" value="CAD8424630.1"/>
    <property type="molecule type" value="Transcribed_RNA"/>
</dbReference>